<evidence type="ECO:0000259" key="1">
    <source>
        <dbReference type="Pfam" id="PF14231"/>
    </source>
</evidence>
<gene>
    <name evidence="3" type="ORF">CLV56_1389</name>
</gene>
<sequence>MDITEARQTFARLRETDGTVDPDELDAVWAALDVVRPEALLGRWKGGEFVTGHRMNGMLERIGWYGKTFSSLDDAQPLVCRGSDGELYSDLTTGKGAASLWMVEFRGESTATMVYDGQPVLDHFKQVDESTVLGIMNGKGVLDDERHFYFFLERA</sequence>
<dbReference type="Pfam" id="PF14231">
    <property type="entry name" value="GXWXG"/>
    <property type="match status" value="1"/>
</dbReference>
<dbReference type="RefSeq" id="WP_039340619.1">
    <property type="nucleotide sequence ID" value="NZ_PGEZ01000001.1"/>
</dbReference>
<dbReference type="EMBL" id="PGEZ01000001">
    <property type="protein sequence ID" value="PJJ57168.1"/>
    <property type="molecule type" value="Genomic_DNA"/>
</dbReference>
<keyword evidence="4" id="KW-1185">Reference proteome</keyword>
<dbReference type="InterPro" id="IPR025568">
    <property type="entry name" value="DUF4334"/>
</dbReference>
<proteinExistence type="predicted"/>
<evidence type="ECO:0000259" key="2">
    <source>
        <dbReference type="Pfam" id="PF14232"/>
    </source>
</evidence>
<protein>
    <submittedName>
        <fullName evidence="3">GXWXG protein</fullName>
    </submittedName>
</protein>
<organism evidence="3 4">
    <name type="scientific">Mumia flava</name>
    <dbReference type="NCBI Taxonomy" id="1348852"/>
    <lineage>
        <taxon>Bacteria</taxon>
        <taxon>Bacillati</taxon>
        <taxon>Actinomycetota</taxon>
        <taxon>Actinomycetes</taxon>
        <taxon>Propionibacteriales</taxon>
        <taxon>Nocardioidaceae</taxon>
        <taxon>Mumia</taxon>
    </lineage>
</organism>
<evidence type="ECO:0000313" key="3">
    <source>
        <dbReference type="EMBL" id="PJJ57168.1"/>
    </source>
</evidence>
<evidence type="ECO:0000313" key="4">
    <source>
        <dbReference type="Proteomes" id="UP000230842"/>
    </source>
</evidence>
<feature type="domain" description="GXWXG" evidence="1">
    <location>
        <begin position="27"/>
        <end position="85"/>
    </location>
</feature>
<dbReference type="Proteomes" id="UP000230842">
    <property type="component" value="Unassembled WGS sequence"/>
</dbReference>
<dbReference type="Gene3D" id="2.40.128.580">
    <property type="entry name" value="GXWXG domain"/>
    <property type="match status" value="1"/>
</dbReference>
<dbReference type="Pfam" id="PF14232">
    <property type="entry name" value="DUF4334"/>
    <property type="match status" value="1"/>
</dbReference>
<reference evidence="3 4" key="1">
    <citation type="submission" date="2017-11" db="EMBL/GenBank/DDBJ databases">
        <title>Genomic Encyclopedia of Archaeal and Bacterial Type Strains, Phase II (KMG-II): From Individual Species to Whole Genera.</title>
        <authorList>
            <person name="Goeker M."/>
        </authorList>
    </citation>
    <scope>NUCLEOTIDE SEQUENCE [LARGE SCALE GENOMIC DNA]</scope>
    <source>
        <strain evidence="3 4">DSM 27763</strain>
    </source>
</reference>
<name>A0A0B2BTY5_9ACTN</name>
<comment type="caution">
    <text evidence="3">The sequence shown here is derived from an EMBL/GenBank/DDBJ whole genome shotgun (WGS) entry which is preliminary data.</text>
</comment>
<accession>A0A0B2BTY5</accession>
<dbReference type="OrthoDB" id="8905397at2"/>
<dbReference type="AlphaFoldDB" id="A0A0B2BTY5"/>
<dbReference type="InterPro" id="IPR025951">
    <property type="entry name" value="GXWXG_dom"/>
</dbReference>
<feature type="domain" description="DUF4334" evidence="2">
    <location>
        <begin position="96"/>
        <end position="154"/>
    </location>
</feature>